<reference evidence="2 3" key="1">
    <citation type="journal article" date="2020" name="Nature">
        <title>Six reference-quality genomes reveal evolution of bat adaptations.</title>
        <authorList>
            <person name="Jebb D."/>
            <person name="Huang Z."/>
            <person name="Pippel M."/>
            <person name="Hughes G.M."/>
            <person name="Lavrichenko K."/>
            <person name="Devanna P."/>
            <person name="Winkler S."/>
            <person name="Jermiin L.S."/>
            <person name="Skirmuntt E.C."/>
            <person name="Katzourakis A."/>
            <person name="Burkitt-Gray L."/>
            <person name="Ray D.A."/>
            <person name="Sullivan K.A.M."/>
            <person name="Roscito J.G."/>
            <person name="Kirilenko B.M."/>
            <person name="Davalos L.M."/>
            <person name="Corthals A.P."/>
            <person name="Power M.L."/>
            <person name="Jones G."/>
            <person name="Ransome R.D."/>
            <person name="Dechmann D.K.N."/>
            <person name="Locatelli A.G."/>
            <person name="Puechmaille S.J."/>
            <person name="Fedrigo O."/>
            <person name="Jarvis E.D."/>
            <person name="Hiller M."/>
            <person name="Vernes S.C."/>
            <person name="Myers E.W."/>
            <person name="Teeling E.C."/>
        </authorList>
    </citation>
    <scope>NUCLEOTIDE SEQUENCE [LARGE SCALE GENOMIC DNA]</scope>
    <source>
        <strain evidence="2">MPipKuh1</strain>
        <tissue evidence="2">Flight muscle</tissue>
    </source>
</reference>
<keyword evidence="3" id="KW-1185">Reference proteome</keyword>
<comment type="caution">
    <text evidence="2">The sequence shown here is derived from an EMBL/GenBank/DDBJ whole genome shotgun (WGS) entry which is preliminary data.</text>
</comment>
<name>A0A7J7SF76_PIPKU</name>
<dbReference type="AlphaFoldDB" id="A0A7J7SF76"/>
<accession>A0A7J7SF76</accession>
<evidence type="ECO:0000313" key="3">
    <source>
        <dbReference type="Proteomes" id="UP000558488"/>
    </source>
</evidence>
<sequence>MSWGNEIKSPALGPVSCTLGHMHVSPQQADKLTDLSEGRSREPMQMHLALLADVERRRSISADSALWRETENHVHPSTELAENCALRCGGGGGQVPTRHDGEAGPVAEASAVAFRCEWILTGQSLA</sequence>
<dbReference type="EMBL" id="JACAGB010000044">
    <property type="protein sequence ID" value="KAF6286817.1"/>
    <property type="molecule type" value="Genomic_DNA"/>
</dbReference>
<gene>
    <name evidence="2" type="ORF">mPipKuh1_009998</name>
</gene>
<proteinExistence type="predicted"/>
<evidence type="ECO:0000313" key="2">
    <source>
        <dbReference type="EMBL" id="KAF6286817.1"/>
    </source>
</evidence>
<protein>
    <submittedName>
        <fullName evidence="2">Uncharacterized protein</fullName>
    </submittedName>
</protein>
<dbReference type="Proteomes" id="UP000558488">
    <property type="component" value="Unassembled WGS sequence"/>
</dbReference>
<feature type="region of interest" description="Disordered" evidence="1">
    <location>
        <begin position="18"/>
        <end position="40"/>
    </location>
</feature>
<organism evidence="2 3">
    <name type="scientific">Pipistrellus kuhlii</name>
    <name type="common">Kuhl's pipistrelle</name>
    <dbReference type="NCBI Taxonomy" id="59472"/>
    <lineage>
        <taxon>Eukaryota</taxon>
        <taxon>Metazoa</taxon>
        <taxon>Chordata</taxon>
        <taxon>Craniata</taxon>
        <taxon>Vertebrata</taxon>
        <taxon>Euteleostomi</taxon>
        <taxon>Mammalia</taxon>
        <taxon>Eutheria</taxon>
        <taxon>Laurasiatheria</taxon>
        <taxon>Chiroptera</taxon>
        <taxon>Yangochiroptera</taxon>
        <taxon>Vespertilionidae</taxon>
        <taxon>Pipistrellus</taxon>
    </lineage>
</organism>
<evidence type="ECO:0000256" key="1">
    <source>
        <dbReference type="SAM" id="MobiDB-lite"/>
    </source>
</evidence>
<feature type="compositionally biased region" description="Basic and acidic residues" evidence="1">
    <location>
        <begin position="31"/>
        <end position="40"/>
    </location>
</feature>